<sequence>MQMKKVVVISMLAAAIGTTAVTPVMAQTNAASQTQQALQIKNATFTVNGKAVAIRTINKSGTTLVSVRDIALAIGAEINVSKGVIKVQLNHKSATLTGSAVTSVGGNSFTEPKALLEKLGATYVAGSNVVTSIKLLADIEQAAWINPSTLLASKTIEGGREDYLIDTATGRSELLLASSNTSDLVISNDGTKVAYTDENGAVYVITLATKQTVQASTDNSIKNELQWSADGSALFFLQGDKNSVIAKVDLADGKVTKVLEDKVDYKADLSVSSDGGKFAFTVIKQPKVTADAGKDVSLDDVAIDATGTEPQLYFYDAAKADNKPVQLTNDKTDKAFPQISADGSKAYFVSLSDDANSTGTLEVVDIAGKTVKPLFNEQDVYQLAAKGNKLYLLTAKGEGNAIYNIDAATGAATLVHTVSDGVSEIIVSNNDQLAAISNGLLAVAINGKFTTITK</sequence>
<gene>
    <name evidence="3" type="ORF">GCM10010918_35240</name>
</gene>
<evidence type="ECO:0000256" key="1">
    <source>
        <dbReference type="SAM" id="SignalP"/>
    </source>
</evidence>
<dbReference type="AlphaFoldDB" id="A0A917HE80"/>
<dbReference type="InterPro" id="IPR012854">
    <property type="entry name" value="Cu_amine_oxidase-like_N"/>
</dbReference>
<keyword evidence="4" id="KW-1185">Reference proteome</keyword>
<name>A0A917HE80_9BACL</name>
<feature type="domain" description="Copper amine oxidase-like N-terminal" evidence="2">
    <location>
        <begin position="47"/>
        <end position="133"/>
    </location>
</feature>
<evidence type="ECO:0000313" key="4">
    <source>
        <dbReference type="Proteomes" id="UP000600247"/>
    </source>
</evidence>
<organism evidence="3 4">
    <name type="scientific">Paenibacillus radicis</name>
    <name type="common">ex Gao et al. 2016</name>
    <dbReference type="NCBI Taxonomy" id="1737354"/>
    <lineage>
        <taxon>Bacteria</taxon>
        <taxon>Bacillati</taxon>
        <taxon>Bacillota</taxon>
        <taxon>Bacilli</taxon>
        <taxon>Bacillales</taxon>
        <taxon>Paenibacillaceae</taxon>
        <taxon>Paenibacillus</taxon>
    </lineage>
</organism>
<evidence type="ECO:0000313" key="3">
    <source>
        <dbReference type="EMBL" id="GGG75807.1"/>
    </source>
</evidence>
<keyword evidence="1" id="KW-0732">Signal</keyword>
<dbReference type="Pfam" id="PF07833">
    <property type="entry name" value="Cu_amine_oxidN1"/>
    <property type="match status" value="1"/>
</dbReference>
<comment type="caution">
    <text evidence="3">The sequence shown here is derived from an EMBL/GenBank/DDBJ whole genome shotgun (WGS) entry which is preliminary data.</text>
</comment>
<dbReference type="SUPFAM" id="SSF69304">
    <property type="entry name" value="Tricorn protease N-terminal domain"/>
    <property type="match status" value="1"/>
</dbReference>
<reference evidence="3 4" key="1">
    <citation type="journal article" date="2014" name="Int. J. Syst. Evol. Microbiol.">
        <title>Complete genome sequence of Corynebacterium casei LMG S-19264T (=DSM 44701T), isolated from a smear-ripened cheese.</title>
        <authorList>
            <consortium name="US DOE Joint Genome Institute (JGI-PGF)"/>
            <person name="Walter F."/>
            <person name="Albersmeier A."/>
            <person name="Kalinowski J."/>
            <person name="Ruckert C."/>
        </authorList>
    </citation>
    <scope>NUCLEOTIDE SEQUENCE [LARGE SCALE GENOMIC DNA]</scope>
    <source>
        <strain evidence="3 4">CGMCC 1.15286</strain>
    </source>
</reference>
<dbReference type="EMBL" id="BMHY01000006">
    <property type="protein sequence ID" value="GGG75807.1"/>
    <property type="molecule type" value="Genomic_DNA"/>
</dbReference>
<dbReference type="PANTHER" id="PTHR36842">
    <property type="entry name" value="PROTEIN TOLB HOMOLOG"/>
    <property type="match status" value="1"/>
</dbReference>
<dbReference type="Gene3D" id="2.120.10.30">
    <property type="entry name" value="TolB, C-terminal domain"/>
    <property type="match status" value="2"/>
</dbReference>
<accession>A0A917HE80</accession>
<feature type="signal peptide" evidence="1">
    <location>
        <begin position="1"/>
        <end position="26"/>
    </location>
</feature>
<proteinExistence type="predicted"/>
<protein>
    <recommendedName>
        <fullName evidence="2">Copper amine oxidase-like N-terminal domain-containing protein</fullName>
    </recommendedName>
</protein>
<dbReference type="Proteomes" id="UP000600247">
    <property type="component" value="Unassembled WGS sequence"/>
</dbReference>
<dbReference type="InterPro" id="IPR011042">
    <property type="entry name" value="6-blade_b-propeller_TolB-like"/>
</dbReference>
<evidence type="ECO:0000259" key="2">
    <source>
        <dbReference type="Pfam" id="PF07833"/>
    </source>
</evidence>
<dbReference type="RefSeq" id="WP_188890500.1">
    <property type="nucleotide sequence ID" value="NZ_BMHY01000006.1"/>
</dbReference>
<feature type="chain" id="PRO_5037317977" description="Copper amine oxidase-like N-terminal domain-containing protein" evidence="1">
    <location>
        <begin position="27"/>
        <end position="454"/>
    </location>
</feature>
<dbReference type="PANTHER" id="PTHR36842:SF1">
    <property type="entry name" value="PROTEIN TOLB"/>
    <property type="match status" value="1"/>
</dbReference>